<keyword evidence="4" id="KW-1185">Reference proteome</keyword>
<gene>
    <name evidence="3" type="ORF">Hsar01_02715</name>
</gene>
<dbReference type="Gene3D" id="2.40.70.10">
    <property type="entry name" value="Acid Proteases"/>
    <property type="match status" value="1"/>
</dbReference>
<feature type="domain" description="Retropepsin-like aspartic endopeptidase" evidence="2">
    <location>
        <begin position="89"/>
        <end position="229"/>
    </location>
</feature>
<dbReference type="Proteomes" id="UP001476282">
    <property type="component" value="Unassembled WGS sequence"/>
</dbReference>
<evidence type="ECO:0000313" key="4">
    <source>
        <dbReference type="Proteomes" id="UP001476282"/>
    </source>
</evidence>
<protein>
    <recommendedName>
        <fullName evidence="2">Retropepsin-like aspartic endopeptidase domain-containing protein</fullName>
    </recommendedName>
</protein>
<dbReference type="InterPro" id="IPR021109">
    <property type="entry name" value="Peptidase_aspartic_dom_sf"/>
</dbReference>
<dbReference type="EMBL" id="BAABRI010000015">
    <property type="protein sequence ID" value="GAA5483482.1"/>
    <property type="molecule type" value="Genomic_DNA"/>
</dbReference>
<feature type="region of interest" description="Disordered" evidence="1">
    <location>
        <begin position="14"/>
        <end position="78"/>
    </location>
</feature>
<reference evidence="3 4" key="1">
    <citation type="submission" date="2024-02" db="EMBL/GenBank/DDBJ databases">
        <title>Haloferula sargassicola NBRC 104335.</title>
        <authorList>
            <person name="Ichikawa N."/>
            <person name="Katano-Makiyama Y."/>
            <person name="Hidaka K."/>
        </authorList>
    </citation>
    <scope>NUCLEOTIDE SEQUENCE [LARGE SCALE GENOMIC DNA]</scope>
    <source>
        <strain evidence="3 4">NBRC 104335</strain>
    </source>
</reference>
<organism evidence="3 4">
    <name type="scientific">Haloferula sargassicola</name>
    <dbReference type="NCBI Taxonomy" id="490096"/>
    <lineage>
        <taxon>Bacteria</taxon>
        <taxon>Pseudomonadati</taxon>
        <taxon>Verrucomicrobiota</taxon>
        <taxon>Verrucomicrobiia</taxon>
        <taxon>Verrucomicrobiales</taxon>
        <taxon>Verrucomicrobiaceae</taxon>
        <taxon>Haloferula</taxon>
    </lineage>
</organism>
<feature type="compositionally biased region" description="Acidic residues" evidence="1">
    <location>
        <begin position="60"/>
        <end position="72"/>
    </location>
</feature>
<evidence type="ECO:0000259" key="2">
    <source>
        <dbReference type="Pfam" id="PF05618"/>
    </source>
</evidence>
<dbReference type="InterPro" id="IPR008503">
    <property type="entry name" value="Asp_endopeptidase"/>
</dbReference>
<dbReference type="RefSeq" id="WP_353567594.1">
    <property type="nucleotide sequence ID" value="NZ_BAABRI010000015.1"/>
</dbReference>
<accession>A0ABP9URY4</accession>
<feature type="compositionally biased region" description="Basic and acidic residues" evidence="1">
    <location>
        <begin position="23"/>
        <end position="59"/>
    </location>
</feature>
<proteinExistence type="predicted"/>
<dbReference type="Pfam" id="PF05618">
    <property type="entry name" value="Zn_protease"/>
    <property type="match status" value="1"/>
</dbReference>
<evidence type="ECO:0000256" key="1">
    <source>
        <dbReference type="SAM" id="MobiDB-lite"/>
    </source>
</evidence>
<dbReference type="PANTHER" id="PTHR38037:SF2">
    <property type="entry name" value="ATP-DEPENDENT ZINC PROTEASE DOMAIN-CONTAINING PROTEIN-RELATED"/>
    <property type="match status" value="1"/>
</dbReference>
<sequence length="232" mass="26133">MACLLCLGKGGGLLFAEETAQDEPPKSEEVAKEDKKDEQPAKEADDPAPEPEKKMKDGVEVEEIDAAEEEQREAEAAVARPVNGDPVQVFGWREWVTLENENESQKLPAKLDTGALTSSLHCEEKHLFERDGRKWVRFVVTNPRAKESKRLQMEAPLVRMAHIKEPGEEDGAEARETVMLRFKIGERSLKAEFTLNNRSNMINPVLIGRKTITELGWVDPSRAYLADKKVLR</sequence>
<comment type="caution">
    <text evidence="3">The sequence shown here is derived from an EMBL/GenBank/DDBJ whole genome shotgun (WGS) entry which is preliminary data.</text>
</comment>
<name>A0ABP9URY4_9BACT</name>
<dbReference type="SUPFAM" id="SSF50630">
    <property type="entry name" value="Acid proteases"/>
    <property type="match status" value="1"/>
</dbReference>
<evidence type="ECO:0000313" key="3">
    <source>
        <dbReference type="EMBL" id="GAA5483482.1"/>
    </source>
</evidence>
<dbReference type="PANTHER" id="PTHR38037">
    <property type="entry name" value="ZN_PROTEASE DOMAIN-CONTAINING PROTEIN"/>
    <property type="match status" value="1"/>
</dbReference>